<dbReference type="SMART" id="SM00278">
    <property type="entry name" value="HhH1"/>
    <property type="match status" value="2"/>
</dbReference>
<evidence type="ECO:0000259" key="2">
    <source>
        <dbReference type="SMART" id="SM00278"/>
    </source>
</evidence>
<dbReference type="NCBIfam" id="TIGR00426">
    <property type="entry name" value="competence protein ComEA helix-hairpin-helix repeat region"/>
    <property type="match status" value="1"/>
</dbReference>
<dbReference type="InterPro" id="IPR051675">
    <property type="entry name" value="Endo/Exo/Phosphatase_dom_1"/>
</dbReference>
<comment type="caution">
    <text evidence="3">The sequence shown here is derived from an EMBL/GenBank/DDBJ whole genome shotgun (WGS) entry which is preliminary data.</text>
</comment>
<accession>A0ABU4G5Y7</accession>
<dbReference type="PANTHER" id="PTHR21180:SF32">
    <property type="entry name" value="ENDONUCLEASE_EXONUCLEASE_PHOSPHATASE FAMILY DOMAIN-CONTAINING PROTEIN 1"/>
    <property type="match status" value="1"/>
</dbReference>
<dbReference type="InterPro" id="IPR003583">
    <property type="entry name" value="Hlx-hairpin-Hlx_DNA-bd_motif"/>
</dbReference>
<evidence type="ECO:0000313" key="3">
    <source>
        <dbReference type="EMBL" id="MDW0112316.1"/>
    </source>
</evidence>
<name>A0ABU4G5Y7_9BACL</name>
<keyword evidence="1" id="KW-0472">Membrane</keyword>
<keyword evidence="4" id="KW-1185">Reference proteome</keyword>
<keyword evidence="1" id="KW-1133">Transmembrane helix</keyword>
<evidence type="ECO:0000256" key="1">
    <source>
        <dbReference type="SAM" id="Phobius"/>
    </source>
</evidence>
<dbReference type="Proteomes" id="UP001282284">
    <property type="component" value="Unassembled WGS sequence"/>
</dbReference>
<gene>
    <name evidence="3" type="ORF">QT711_03900</name>
</gene>
<reference evidence="3 4" key="1">
    <citation type="submission" date="2023-06" db="EMBL/GenBank/DDBJ databases">
        <title>Sporosarcina sp. nov., isolated from Korean traditional fermented seafood 'Jeotgal'.</title>
        <authorList>
            <person name="Yang A.I."/>
            <person name="Shin N.-R."/>
        </authorList>
    </citation>
    <scope>NUCLEOTIDE SEQUENCE [LARGE SCALE GENOMIC DNA]</scope>
    <source>
        <strain evidence="3 4">KCTC13119</strain>
    </source>
</reference>
<dbReference type="PANTHER" id="PTHR21180">
    <property type="entry name" value="ENDONUCLEASE/EXONUCLEASE/PHOSPHATASE FAMILY DOMAIN-CONTAINING PROTEIN 1"/>
    <property type="match status" value="1"/>
</dbReference>
<feature type="domain" description="Helix-hairpin-helix DNA-binding motif class 1" evidence="2">
    <location>
        <begin position="203"/>
        <end position="222"/>
    </location>
</feature>
<feature type="domain" description="Helix-hairpin-helix DNA-binding motif class 1" evidence="2">
    <location>
        <begin position="173"/>
        <end position="192"/>
    </location>
</feature>
<sequence>MTALFFTKLSKKWRIIITPIAAITILSVFLFFPREQNDNTSAIVSGKSPVMNVIDEEPTIAAELPADDPLPTVLSEPAPIVVDIRGAVKYPGVYSLLEGDRLIDAINAAGGYLPDAQTKMLNHAMKVHDEFFIYVPREGEEVEPLASVGLLGQHEEETAVDESTVNINLANMQELMTIPGIGPSKATAILEYREEHGPFQTVDAIMEVSGIGQKTFDKLKAYISVN</sequence>
<dbReference type="Pfam" id="PF12836">
    <property type="entry name" value="HHH_3"/>
    <property type="match status" value="1"/>
</dbReference>
<feature type="transmembrane region" description="Helical" evidence="1">
    <location>
        <begin position="12"/>
        <end position="32"/>
    </location>
</feature>
<dbReference type="InterPro" id="IPR004509">
    <property type="entry name" value="Competence_ComEA_HhH"/>
</dbReference>
<dbReference type="Pfam" id="PF10531">
    <property type="entry name" value="SLBB"/>
    <property type="match status" value="1"/>
</dbReference>
<proteinExistence type="predicted"/>
<dbReference type="Gene3D" id="3.10.560.10">
    <property type="entry name" value="Outer membrane lipoprotein wza domain like"/>
    <property type="match status" value="1"/>
</dbReference>
<dbReference type="InterPro" id="IPR019554">
    <property type="entry name" value="Soluble_ligand-bd"/>
</dbReference>
<dbReference type="Gene3D" id="1.10.150.310">
    <property type="entry name" value="Tex RuvX-like domain-like"/>
    <property type="match status" value="1"/>
</dbReference>
<dbReference type="EMBL" id="JAUBDI010000002">
    <property type="protein sequence ID" value="MDW0112316.1"/>
    <property type="molecule type" value="Genomic_DNA"/>
</dbReference>
<keyword evidence="1" id="KW-0812">Transmembrane</keyword>
<protein>
    <submittedName>
        <fullName evidence="3">Helix-hairpin-helix domain-containing protein</fullName>
    </submittedName>
</protein>
<evidence type="ECO:0000313" key="4">
    <source>
        <dbReference type="Proteomes" id="UP001282284"/>
    </source>
</evidence>
<dbReference type="SUPFAM" id="SSF47781">
    <property type="entry name" value="RuvA domain 2-like"/>
    <property type="match status" value="1"/>
</dbReference>
<organism evidence="3 4">
    <name type="scientific">Sporosarcina saromensis</name>
    <dbReference type="NCBI Taxonomy" id="359365"/>
    <lineage>
        <taxon>Bacteria</taxon>
        <taxon>Bacillati</taxon>
        <taxon>Bacillota</taxon>
        <taxon>Bacilli</taxon>
        <taxon>Bacillales</taxon>
        <taxon>Caryophanaceae</taxon>
        <taxon>Sporosarcina</taxon>
    </lineage>
</organism>
<dbReference type="InterPro" id="IPR010994">
    <property type="entry name" value="RuvA_2-like"/>
</dbReference>